<feature type="transmembrane region" description="Helical" evidence="1">
    <location>
        <begin position="35"/>
        <end position="54"/>
    </location>
</feature>
<evidence type="ECO:0000256" key="1">
    <source>
        <dbReference type="SAM" id="Phobius"/>
    </source>
</evidence>
<dbReference type="RefSeq" id="WP_201309762.1">
    <property type="nucleotide sequence ID" value="NZ_BLYI01000006.1"/>
</dbReference>
<dbReference type="Proteomes" id="UP000613208">
    <property type="component" value="Unassembled WGS sequence"/>
</dbReference>
<name>A0A916Q417_9FIRM</name>
<evidence type="ECO:0000313" key="2">
    <source>
        <dbReference type="EMBL" id="GFO84019.1"/>
    </source>
</evidence>
<feature type="transmembrane region" description="Helical" evidence="1">
    <location>
        <begin position="12"/>
        <end position="29"/>
    </location>
</feature>
<evidence type="ECO:0000313" key="3">
    <source>
        <dbReference type="Proteomes" id="UP000613208"/>
    </source>
</evidence>
<sequence length="125" mass="14527">MGTYEKQEKVLWYIQILIFAAAIYIYFQMGNRELLQVILAAVSMISLTADRFYFSSRIGQEVYFSYSIAYGVILLFGIVLILDFAGVFHFEVLNTTGKMLWALTPALALLWKTKFIAFREWDQNQ</sequence>
<feature type="transmembrane region" description="Helical" evidence="1">
    <location>
        <begin position="66"/>
        <end position="88"/>
    </location>
</feature>
<organism evidence="2 3">
    <name type="scientific">Anaerostipes butyraticus</name>
    <dbReference type="NCBI Taxonomy" id="645466"/>
    <lineage>
        <taxon>Bacteria</taxon>
        <taxon>Bacillati</taxon>
        <taxon>Bacillota</taxon>
        <taxon>Clostridia</taxon>
        <taxon>Lachnospirales</taxon>
        <taxon>Lachnospiraceae</taxon>
        <taxon>Anaerostipes</taxon>
    </lineage>
</organism>
<reference evidence="2" key="1">
    <citation type="submission" date="2020-06" db="EMBL/GenBank/DDBJ databases">
        <title>Characterization of fructooligosaccharide metabolism and fructooligosaccharide-degrading enzymes in human commensal butyrate producers.</title>
        <authorList>
            <person name="Tanno H."/>
            <person name="Fujii T."/>
            <person name="Hirano K."/>
            <person name="Maeno S."/>
            <person name="Tonozuka T."/>
            <person name="Sakamoto M."/>
            <person name="Ohkuma M."/>
            <person name="Tochio T."/>
            <person name="Endo A."/>
        </authorList>
    </citation>
    <scope>NUCLEOTIDE SEQUENCE</scope>
    <source>
        <strain evidence="2">JCM 17466</strain>
    </source>
</reference>
<comment type="caution">
    <text evidence="2">The sequence shown here is derived from an EMBL/GenBank/DDBJ whole genome shotgun (WGS) entry which is preliminary data.</text>
</comment>
<keyword evidence="1" id="KW-1133">Transmembrane helix</keyword>
<accession>A0A916Q417</accession>
<keyword evidence="3" id="KW-1185">Reference proteome</keyword>
<proteinExistence type="predicted"/>
<keyword evidence="1" id="KW-0812">Transmembrane</keyword>
<dbReference type="AlphaFoldDB" id="A0A916Q417"/>
<gene>
    <name evidence="2" type="ORF">ANBU17_03660</name>
</gene>
<keyword evidence="1" id="KW-0472">Membrane</keyword>
<dbReference type="EMBL" id="BLYI01000006">
    <property type="protein sequence ID" value="GFO84019.1"/>
    <property type="molecule type" value="Genomic_DNA"/>
</dbReference>
<protein>
    <submittedName>
        <fullName evidence="2">Uncharacterized protein</fullName>
    </submittedName>
</protein>